<dbReference type="InterPro" id="IPR051078">
    <property type="entry name" value="SGF11"/>
</dbReference>
<evidence type="ECO:0000313" key="13">
    <source>
        <dbReference type="Proteomes" id="UP000736335"/>
    </source>
</evidence>
<keyword evidence="6" id="KW-0805">Transcription regulation</keyword>
<dbReference type="GO" id="GO:0008270">
    <property type="term" value="F:zinc ion binding"/>
    <property type="evidence" value="ECO:0007669"/>
    <property type="project" value="UniProtKB-KW"/>
</dbReference>
<evidence type="ECO:0000256" key="3">
    <source>
        <dbReference type="ARBA" id="ARBA00022771"/>
    </source>
</evidence>
<evidence type="ECO:0000256" key="8">
    <source>
        <dbReference type="ARBA" id="ARBA00023163"/>
    </source>
</evidence>
<dbReference type="GO" id="GO:0071819">
    <property type="term" value="C:DUBm complex"/>
    <property type="evidence" value="ECO:0007669"/>
    <property type="project" value="TreeGrafter"/>
</dbReference>
<dbReference type="PANTHER" id="PTHR46367:SF1">
    <property type="entry name" value="ATAXIN-7-LIKE PROTEIN 3"/>
    <property type="match status" value="1"/>
</dbReference>
<feature type="region of interest" description="Disordered" evidence="11">
    <location>
        <begin position="55"/>
        <end position="94"/>
    </location>
</feature>
<evidence type="ECO:0000256" key="6">
    <source>
        <dbReference type="ARBA" id="ARBA00023015"/>
    </source>
</evidence>
<dbReference type="GO" id="GO:0006357">
    <property type="term" value="P:regulation of transcription by RNA polymerase II"/>
    <property type="evidence" value="ECO:0007669"/>
    <property type="project" value="TreeGrafter"/>
</dbReference>
<keyword evidence="2" id="KW-0479">Metal-binding</keyword>
<evidence type="ECO:0000256" key="11">
    <source>
        <dbReference type="SAM" id="MobiDB-lite"/>
    </source>
</evidence>
<dbReference type="OrthoDB" id="21557at2759"/>
<feature type="compositionally biased region" description="Polar residues" evidence="11">
    <location>
        <begin position="319"/>
        <end position="328"/>
    </location>
</feature>
<evidence type="ECO:0000256" key="4">
    <source>
        <dbReference type="ARBA" id="ARBA00022833"/>
    </source>
</evidence>
<dbReference type="InterPro" id="IPR013246">
    <property type="entry name" value="SAGA_su_Sgf11"/>
</dbReference>
<feature type="region of interest" description="Disordered" evidence="11">
    <location>
        <begin position="129"/>
        <end position="328"/>
    </location>
</feature>
<evidence type="ECO:0000256" key="10">
    <source>
        <dbReference type="RuleBase" id="RU261113"/>
    </source>
</evidence>
<dbReference type="GO" id="GO:0003713">
    <property type="term" value="F:transcription coactivator activity"/>
    <property type="evidence" value="ECO:0007669"/>
    <property type="project" value="TreeGrafter"/>
</dbReference>
<keyword evidence="5" id="KW-0156">Chromatin regulator</keyword>
<evidence type="ECO:0000256" key="2">
    <source>
        <dbReference type="ARBA" id="ARBA00022723"/>
    </source>
</evidence>
<reference evidence="12" key="1">
    <citation type="journal article" date="2020" name="Nat. Commun.">
        <title>Large-scale genome sequencing of mycorrhizal fungi provides insights into the early evolution of symbiotic traits.</title>
        <authorList>
            <person name="Miyauchi S."/>
            <person name="Kiss E."/>
            <person name="Kuo A."/>
            <person name="Drula E."/>
            <person name="Kohler A."/>
            <person name="Sanchez-Garcia M."/>
            <person name="Morin E."/>
            <person name="Andreopoulos B."/>
            <person name="Barry K.W."/>
            <person name="Bonito G."/>
            <person name="Buee M."/>
            <person name="Carver A."/>
            <person name="Chen C."/>
            <person name="Cichocki N."/>
            <person name="Clum A."/>
            <person name="Culley D."/>
            <person name="Crous P.W."/>
            <person name="Fauchery L."/>
            <person name="Girlanda M."/>
            <person name="Hayes R.D."/>
            <person name="Keri Z."/>
            <person name="LaButti K."/>
            <person name="Lipzen A."/>
            <person name="Lombard V."/>
            <person name="Magnuson J."/>
            <person name="Maillard F."/>
            <person name="Murat C."/>
            <person name="Nolan M."/>
            <person name="Ohm R.A."/>
            <person name="Pangilinan J."/>
            <person name="Pereira M.F."/>
            <person name="Perotto S."/>
            <person name="Peter M."/>
            <person name="Pfister S."/>
            <person name="Riley R."/>
            <person name="Sitrit Y."/>
            <person name="Stielow J.B."/>
            <person name="Szollosi G."/>
            <person name="Zifcakova L."/>
            <person name="Stursova M."/>
            <person name="Spatafora J.W."/>
            <person name="Tedersoo L."/>
            <person name="Vaario L.M."/>
            <person name="Yamada A."/>
            <person name="Yan M."/>
            <person name="Wang P."/>
            <person name="Xu J."/>
            <person name="Bruns T."/>
            <person name="Baldrian P."/>
            <person name="Vilgalys R."/>
            <person name="Dunand C."/>
            <person name="Henrissat B."/>
            <person name="Grigoriev I.V."/>
            <person name="Hibbett D."/>
            <person name="Nagy L.G."/>
            <person name="Martin F.M."/>
        </authorList>
    </citation>
    <scope>NUCLEOTIDE SEQUENCE</scope>
    <source>
        <strain evidence="12">UH-Tt-Lm1</strain>
    </source>
</reference>
<reference evidence="12" key="2">
    <citation type="submission" date="2020-11" db="EMBL/GenBank/DDBJ databases">
        <authorList>
            <consortium name="DOE Joint Genome Institute"/>
            <person name="Kuo A."/>
            <person name="Miyauchi S."/>
            <person name="Kiss E."/>
            <person name="Drula E."/>
            <person name="Kohler A."/>
            <person name="Sanchez-Garcia M."/>
            <person name="Andreopoulos B."/>
            <person name="Barry K.W."/>
            <person name="Bonito G."/>
            <person name="Buee M."/>
            <person name="Carver A."/>
            <person name="Chen C."/>
            <person name="Cichocki N."/>
            <person name="Clum A."/>
            <person name="Culley D."/>
            <person name="Crous P.W."/>
            <person name="Fauchery L."/>
            <person name="Girlanda M."/>
            <person name="Hayes R."/>
            <person name="Keri Z."/>
            <person name="Labutti K."/>
            <person name="Lipzen A."/>
            <person name="Lombard V."/>
            <person name="Magnuson J."/>
            <person name="Maillard F."/>
            <person name="Morin E."/>
            <person name="Murat C."/>
            <person name="Nolan M."/>
            <person name="Ohm R."/>
            <person name="Pangilinan J."/>
            <person name="Pereira M."/>
            <person name="Perotto S."/>
            <person name="Peter M."/>
            <person name="Riley R."/>
            <person name="Sitrit Y."/>
            <person name="Stielow B."/>
            <person name="Szollosi G."/>
            <person name="Zifcakova L."/>
            <person name="Stursova M."/>
            <person name="Spatafora J.W."/>
            <person name="Tedersoo L."/>
            <person name="Vaario L.-M."/>
            <person name="Yamada A."/>
            <person name="Yan M."/>
            <person name="Wang P."/>
            <person name="Xu J."/>
            <person name="Bruns T."/>
            <person name="Baldrian P."/>
            <person name="Vilgalys R."/>
            <person name="Henrissat B."/>
            <person name="Grigoriev I.V."/>
            <person name="Hibbett D."/>
            <person name="Nagy L.G."/>
            <person name="Martin F.M."/>
        </authorList>
    </citation>
    <scope>NUCLEOTIDE SEQUENCE</scope>
    <source>
        <strain evidence="12">UH-Tt-Lm1</strain>
    </source>
</reference>
<evidence type="ECO:0000256" key="9">
    <source>
        <dbReference type="ARBA" id="ARBA00023242"/>
    </source>
</evidence>
<evidence type="ECO:0000256" key="1">
    <source>
        <dbReference type="ARBA" id="ARBA00004123"/>
    </source>
</evidence>
<accession>A0A9P6HFP0</accession>
<keyword evidence="8" id="KW-0804">Transcription</keyword>
<gene>
    <name evidence="12" type="ORF">BJ322DRAFT_756492</name>
</gene>
<comment type="caution">
    <text evidence="12">The sequence shown here is derived from an EMBL/GenBank/DDBJ whole genome shotgun (WGS) entry which is preliminary data.</text>
</comment>
<feature type="compositionally biased region" description="Low complexity" evidence="11">
    <location>
        <begin position="259"/>
        <end position="275"/>
    </location>
</feature>
<evidence type="ECO:0000313" key="12">
    <source>
        <dbReference type="EMBL" id="KAF9785968.1"/>
    </source>
</evidence>
<protein>
    <recommendedName>
        <fullName evidence="10">SAGA-associated factor 11</fullName>
    </recommendedName>
</protein>
<organism evidence="12 13">
    <name type="scientific">Thelephora terrestris</name>
    <dbReference type="NCBI Taxonomy" id="56493"/>
    <lineage>
        <taxon>Eukaryota</taxon>
        <taxon>Fungi</taxon>
        <taxon>Dikarya</taxon>
        <taxon>Basidiomycota</taxon>
        <taxon>Agaricomycotina</taxon>
        <taxon>Agaricomycetes</taxon>
        <taxon>Thelephorales</taxon>
        <taxon>Thelephoraceae</taxon>
        <taxon>Thelephora</taxon>
    </lineage>
</organism>
<evidence type="ECO:0000256" key="5">
    <source>
        <dbReference type="ARBA" id="ARBA00022853"/>
    </source>
</evidence>
<comment type="similarity">
    <text evidence="10">Belongs to the SGF11 family.</text>
</comment>
<keyword evidence="7 10" id="KW-0010">Activator</keyword>
<proteinExistence type="inferred from homology"/>
<dbReference type="EMBL" id="WIUZ02000006">
    <property type="protein sequence ID" value="KAF9785968.1"/>
    <property type="molecule type" value="Genomic_DNA"/>
</dbReference>
<dbReference type="GO" id="GO:0006325">
    <property type="term" value="P:chromatin organization"/>
    <property type="evidence" value="ECO:0007669"/>
    <property type="project" value="UniProtKB-KW"/>
</dbReference>
<dbReference type="Proteomes" id="UP000736335">
    <property type="component" value="Unassembled WGS sequence"/>
</dbReference>
<feature type="compositionally biased region" description="Polar residues" evidence="11">
    <location>
        <begin position="231"/>
        <end position="243"/>
    </location>
</feature>
<feature type="compositionally biased region" description="Polar residues" evidence="11">
    <location>
        <begin position="77"/>
        <end position="94"/>
    </location>
</feature>
<keyword evidence="9" id="KW-0539">Nucleus</keyword>
<dbReference type="AlphaFoldDB" id="A0A9P6HFP0"/>
<keyword evidence="4" id="KW-0862">Zinc</keyword>
<feature type="compositionally biased region" description="Polar residues" evidence="11">
    <location>
        <begin position="276"/>
        <end position="305"/>
    </location>
</feature>
<keyword evidence="3" id="KW-0863">Zinc-finger</keyword>
<name>A0A9P6HFP0_9AGAM</name>
<dbReference type="Gene3D" id="3.30.160.60">
    <property type="entry name" value="Classic Zinc Finger"/>
    <property type="match status" value="1"/>
</dbReference>
<dbReference type="GO" id="GO:0000124">
    <property type="term" value="C:SAGA complex"/>
    <property type="evidence" value="ECO:0007669"/>
    <property type="project" value="TreeGrafter"/>
</dbReference>
<evidence type="ECO:0000256" key="7">
    <source>
        <dbReference type="ARBA" id="ARBA00023159"/>
    </source>
</evidence>
<dbReference type="PANTHER" id="PTHR46367">
    <property type="entry name" value="ATAXIN-7-LIKE PROTEIN 3"/>
    <property type="match status" value="1"/>
</dbReference>
<comment type="subcellular location">
    <subcellularLocation>
        <location evidence="1 10">Nucleus</location>
    </subcellularLocation>
</comment>
<keyword evidence="13" id="KW-1185">Reference proteome</keyword>
<feature type="compositionally biased region" description="Polar residues" evidence="11">
    <location>
        <begin position="56"/>
        <end position="67"/>
    </location>
</feature>
<sequence length="328" mass="34348">MPRSERDEVISKLTTMMFSAMISDLVMDATLQAHYEVQKLSVLCDVCHTRCGTAHATGSNESANPTASRPPSPSIEGKQSTPTGSVSGASTGPTNGKSDSVVYFECLGCKRQIASNRYAPHLSSCVGMGIGNRRGGSRNPITKSKSGGDQGRSESPYLGSEGSDDSKPSTKSKGKGKAAKKDDGDYSSHRKRAGSPQATPKKTKKAKTGGSPLKHITDMPPPASRKFSKLRGSSITRESSNAPSVGDESRMSVFSPEGTPVSPTSSADSPPATSVQVTDGTHTQKSGVTNSIPAKSATPSQSNVHDPSYMMMEYDDNETGSSTDSDSD</sequence>
<feature type="compositionally biased region" description="Basic and acidic residues" evidence="11">
    <location>
        <begin position="179"/>
        <end position="188"/>
    </location>
</feature>
<dbReference type="Pfam" id="PF08209">
    <property type="entry name" value="Sgf11"/>
    <property type="match status" value="1"/>
</dbReference>